<dbReference type="AlphaFoldDB" id="A0AAX0HDT4"/>
<gene>
    <name evidence="1" type="ORF">CFT12S02225_00800</name>
</gene>
<proteinExistence type="predicted"/>
<accession>A0AAX0HDT4</accession>
<organism evidence="1 2">
    <name type="scientific">Campylobacter fetus subsp. testudinum</name>
    <dbReference type="NCBI Taxonomy" id="1507806"/>
    <lineage>
        <taxon>Bacteria</taxon>
        <taxon>Pseudomonadati</taxon>
        <taxon>Campylobacterota</taxon>
        <taxon>Epsilonproteobacteria</taxon>
        <taxon>Campylobacterales</taxon>
        <taxon>Campylobacteraceae</taxon>
        <taxon>Campylobacter</taxon>
    </lineage>
</organism>
<name>A0AAX0HDT4_CAMFE</name>
<dbReference type="InterPro" id="IPR015943">
    <property type="entry name" value="WD40/YVTN_repeat-like_dom_sf"/>
</dbReference>
<reference evidence="1 2" key="1">
    <citation type="journal article" date="2016" name="Genome Biol. Evol.">
        <title>Comparative Genomics of Campylobacter fetus from Reptiles and Mammals Reveals Divergent Evolution in Host-Associated Lineages.</title>
        <authorList>
            <person name="Gilbert M.J."/>
            <person name="Miller W.G."/>
            <person name="Yee E."/>
            <person name="Zomer A.L."/>
            <person name="van der Graaf-van Bloois L."/>
            <person name="Fitzgerald C."/>
            <person name="Forbes K.J."/>
            <person name="Meric G."/>
            <person name="Sheppard S.K."/>
            <person name="Wagenaar J.A."/>
            <person name="Duim B."/>
        </authorList>
    </citation>
    <scope>NUCLEOTIDE SEQUENCE [LARGE SCALE GENOMIC DNA]</scope>
    <source>
        <strain evidence="1 2">12S02225-3</strain>
    </source>
</reference>
<protein>
    <submittedName>
        <fullName evidence="1">L-seryl-tRNA selenium transferase</fullName>
    </submittedName>
</protein>
<dbReference type="PROSITE" id="PS51257">
    <property type="entry name" value="PROKAR_LIPOPROTEIN"/>
    <property type="match status" value="1"/>
</dbReference>
<dbReference type="EMBL" id="LFLK01000001">
    <property type="protein sequence ID" value="OCR91627.1"/>
    <property type="molecule type" value="Genomic_DNA"/>
</dbReference>
<dbReference type="Gene3D" id="2.130.10.10">
    <property type="entry name" value="YVTN repeat-like/Quinoprotein amine dehydrogenase"/>
    <property type="match status" value="1"/>
</dbReference>
<evidence type="ECO:0000313" key="1">
    <source>
        <dbReference type="EMBL" id="OCR91627.1"/>
    </source>
</evidence>
<evidence type="ECO:0000313" key="2">
    <source>
        <dbReference type="Proteomes" id="UP000093100"/>
    </source>
</evidence>
<comment type="caution">
    <text evidence="1">The sequence shown here is derived from an EMBL/GenBank/DDBJ whole genome shotgun (WGS) entry which is preliminary data.</text>
</comment>
<dbReference type="Proteomes" id="UP000093100">
    <property type="component" value="Unassembled WGS sequence"/>
</dbReference>
<dbReference type="GO" id="GO:0016740">
    <property type="term" value="F:transferase activity"/>
    <property type="evidence" value="ECO:0007669"/>
    <property type="project" value="UniProtKB-KW"/>
</dbReference>
<sequence length="336" mass="37557">MKKNITIIASIFVVLILAGCSTKREYFKPTDIAEKINYNETLSSSINYTTKSGATLKNGDIISKNSVISGLNLDKRDNFIGEFNGKLIVANLDGNLKIIEGKDVIYTKKFQGAVVSASLQDGYLAALSSENTIYLIDINSDITMLEYKTGDSFAQDSRTANPVFLTSLIIYPTLDGKIMIVDKQNARIIRDAVVSSDPFFNNVIFLDVLSDKMFAATATKLIMISPNGTKYYNGQIKDVIAYENKIYILLKDGNIEITDLDLQPIAKKEFKFAIFSNVIAKGDYLYIFEKTGYLIKTDLNLNNSKIIELNNEIEDKSFAGKDAFYYDNKVLKLDKI</sequence>
<keyword evidence="1" id="KW-0808">Transferase</keyword>
<dbReference type="SUPFAM" id="SSF50978">
    <property type="entry name" value="WD40 repeat-like"/>
    <property type="match status" value="1"/>
</dbReference>
<dbReference type="RefSeq" id="WP_065840883.1">
    <property type="nucleotide sequence ID" value="NZ_LFLK01000001.1"/>
</dbReference>
<dbReference type="InterPro" id="IPR036322">
    <property type="entry name" value="WD40_repeat_dom_sf"/>
</dbReference>